<comment type="caution">
    <text evidence="3">The sequence shown here is derived from an EMBL/GenBank/DDBJ whole genome shotgun (WGS) entry which is preliminary data.</text>
</comment>
<feature type="region of interest" description="Disordered" evidence="2">
    <location>
        <begin position="1"/>
        <end position="20"/>
    </location>
</feature>
<feature type="compositionally biased region" description="Basic and acidic residues" evidence="2">
    <location>
        <begin position="357"/>
        <end position="372"/>
    </location>
</feature>
<keyword evidence="4" id="KW-1185">Reference proteome</keyword>
<protein>
    <submittedName>
        <fullName evidence="3">Uncharacterized protein</fullName>
    </submittedName>
</protein>
<dbReference type="Proteomes" id="UP000654918">
    <property type="component" value="Unassembled WGS sequence"/>
</dbReference>
<feature type="region of interest" description="Disordered" evidence="2">
    <location>
        <begin position="340"/>
        <end position="375"/>
    </location>
</feature>
<proteinExistence type="predicted"/>
<reference evidence="3" key="1">
    <citation type="journal article" date="2020" name="Phytopathology">
        <title>Genome Sequence Resources of Colletotrichum truncatum, C. plurivorum, C. musicola, and C. sojae: Four Species Pathogenic to Soybean (Glycine max).</title>
        <authorList>
            <person name="Rogerio F."/>
            <person name="Boufleur T.R."/>
            <person name="Ciampi-Guillardi M."/>
            <person name="Sukno S.A."/>
            <person name="Thon M.R."/>
            <person name="Massola Junior N.S."/>
            <person name="Baroncelli R."/>
        </authorList>
    </citation>
    <scope>NUCLEOTIDE SEQUENCE</scope>
    <source>
        <strain evidence="3">LFN00145</strain>
    </source>
</reference>
<gene>
    <name evidence="3" type="ORF">CPLU01_15583</name>
</gene>
<accession>A0A8H6J9D0</accession>
<evidence type="ECO:0000313" key="4">
    <source>
        <dbReference type="Proteomes" id="UP000654918"/>
    </source>
</evidence>
<sequence length="465" mass="52734">MTPSANHDPPKAGTSARRQGPEEVFDEFVSFIRRFCTEKSFKDLKALVLDYDTLQKKLGDTKAAYDKNLEELTRLVADRNTEKQRFEKKIEEQTKQHSKVLEDKAAAYLKLKAAQDATTARNETIKLLEENIKNFIVTHKRDEELNIKLNNTIKEQNEQLGVLKKETAMLKSELQSKIEDLDKQSKDLTTAESKIATFQSYTATLTQLQDVRVDISKTFASSFEDASSLFREFLGRDVEEALDTLPAVNPFQDTLVRAVLLEVLPDQQRTHRDTCAERVVEEVLTAVAGWVLADQLTTFKSRLSRLTSLLCVNWQRVQRLHERVEPCFVFETPDDWQPLPTWIDPVPSDSSATAAPRRQENREPQPRQKELKPAALSTSDIVEVVWPAFLANSLEQPTDEEGGTSDLIYHGFVLTRAEVQGAADEEMPRRAMRRAIRTSNTVAQKKRRDSAVFLSPGASDGLDVK</sequence>
<evidence type="ECO:0000256" key="2">
    <source>
        <dbReference type="SAM" id="MobiDB-lite"/>
    </source>
</evidence>
<evidence type="ECO:0000256" key="1">
    <source>
        <dbReference type="SAM" id="Coils"/>
    </source>
</evidence>
<organism evidence="3 4">
    <name type="scientific">Colletotrichum plurivorum</name>
    <dbReference type="NCBI Taxonomy" id="2175906"/>
    <lineage>
        <taxon>Eukaryota</taxon>
        <taxon>Fungi</taxon>
        <taxon>Dikarya</taxon>
        <taxon>Ascomycota</taxon>
        <taxon>Pezizomycotina</taxon>
        <taxon>Sordariomycetes</taxon>
        <taxon>Hypocreomycetidae</taxon>
        <taxon>Glomerellales</taxon>
        <taxon>Glomerellaceae</taxon>
        <taxon>Colletotrichum</taxon>
        <taxon>Colletotrichum orchidearum species complex</taxon>
    </lineage>
</organism>
<dbReference type="EMBL" id="WIGO01000554">
    <property type="protein sequence ID" value="KAF6808979.1"/>
    <property type="molecule type" value="Genomic_DNA"/>
</dbReference>
<feature type="coiled-coil region" evidence="1">
    <location>
        <begin position="139"/>
        <end position="191"/>
    </location>
</feature>
<evidence type="ECO:0000313" key="3">
    <source>
        <dbReference type="EMBL" id="KAF6808979.1"/>
    </source>
</evidence>
<name>A0A8H6J9D0_9PEZI</name>
<feature type="coiled-coil region" evidence="1">
    <location>
        <begin position="69"/>
        <end position="103"/>
    </location>
</feature>
<dbReference type="AlphaFoldDB" id="A0A8H6J9D0"/>
<feature type="region of interest" description="Disordered" evidence="2">
    <location>
        <begin position="439"/>
        <end position="465"/>
    </location>
</feature>
<keyword evidence="1" id="KW-0175">Coiled coil</keyword>